<evidence type="ECO:0000313" key="5">
    <source>
        <dbReference type="Proteomes" id="UP000694680"/>
    </source>
</evidence>
<dbReference type="InterPro" id="IPR011022">
    <property type="entry name" value="Arrestin_C-like"/>
</dbReference>
<dbReference type="InterPro" id="IPR014752">
    <property type="entry name" value="Arrestin-like_C"/>
</dbReference>
<dbReference type="SMART" id="SM01017">
    <property type="entry name" value="Arrestin_C"/>
    <property type="match status" value="1"/>
</dbReference>
<dbReference type="InterPro" id="IPR014756">
    <property type="entry name" value="Ig_E-set"/>
</dbReference>
<evidence type="ECO:0000259" key="3">
    <source>
        <dbReference type="SMART" id="SM01017"/>
    </source>
</evidence>
<dbReference type="InterPro" id="IPR011021">
    <property type="entry name" value="Arrestin-like_N"/>
</dbReference>
<organism evidence="4 5">
    <name type="scientific">Gouania willdenowi</name>
    <name type="common">Blunt-snouted clingfish</name>
    <name type="synonym">Lepadogaster willdenowi</name>
    <dbReference type="NCBI Taxonomy" id="441366"/>
    <lineage>
        <taxon>Eukaryota</taxon>
        <taxon>Metazoa</taxon>
        <taxon>Chordata</taxon>
        <taxon>Craniata</taxon>
        <taxon>Vertebrata</taxon>
        <taxon>Euteleostomi</taxon>
        <taxon>Actinopterygii</taxon>
        <taxon>Neopterygii</taxon>
        <taxon>Teleostei</taxon>
        <taxon>Neoteleostei</taxon>
        <taxon>Acanthomorphata</taxon>
        <taxon>Ovalentaria</taxon>
        <taxon>Blenniimorphae</taxon>
        <taxon>Blenniiformes</taxon>
        <taxon>Gobiesocoidei</taxon>
        <taxon>Gobiesocidae</taxon>
        <taxon>Gobiesocinae</taxon>
        <taxon>Gouania</taxon>
    </lineage>
</organism>
<sequence length="358" mass="40243">MNTIKSFSVGYNPINKHNIFSSGEGINGQVTLELSKDCQVKSFCIKLKGKAEVKWTENHGKNSTTYHNKEKYFSIKQFIFHTGNQLINQGCHVYPFSFYIPTQELPSSFKGAHGKILYTLEANLSRSMRLDSKAKAEFTLMHKANLDSDPRLKAPQHSIVDKKMSLFNSGSVSMDVNIDRTGIQQERQHSLLVASIENRSSREIKPKYSLNAKYSYFAKSKRKIQLKEILKEVGEVVPPSASQTVTKIIHIPPELHVSVHNCSILKVEYRLKVYLDVKYASDPEIKFPIIILPAIARPEVQDSDFPASGFEAFPQPDMFGGPSLFQNPTATGPSAPPPPYETYGMYPSLGGFNQNTYQ</sequence>
<dbReference type="AlphaFoldDB" id="A0A8C5I808"/>
<dbReference type="Proteomes" id="UP000694680">
    <property type="component" value="Chromosome 9"/>
</dbReference>
<reference evidence="4" key="2">
    <citation type="submission" date="2025-08" db="UniProtKB">
        <authorList>
            <consortium name="Ensembl"/>
        </authorList>
    </citation>
    <scope>IDENTIFICATION</scope>
</reference>
<dbReference type="GO" id="GO:0015031">
    <property type="term" value="P:protein transport"/>
    <property type="evidence" value="ECO:0007669"/>
    <property type="project" value="TreeGrafter"/>
</dbReference>
<dbReference type="Ensembl" id="ENSGWIT00000060195.1">
    <property type="protein sequence ID" value="ENSGWIP00000055923.1"/>
    <property type="gene ID" value="ENSGWIG00000026561.1"/>
</dbReference>
<dbReference type="GO" id="GO:0005886">
    <property type="term" value="C:plasma membrane"/>
    <property type="evidence" value="ECO:0007669"/>
    <property type="project" value="TreeGrafter"/>
</dbReference>
<evidence type="ECO:0000256" key="2">
    <source>
        <dbReference type="SAM" id="MobiDB-lite"/>
    </source>
</evidence>
<dbReference type="PANTHER" id="PTHR11188">
    <property type="entry name" value="ARRESTIN DOMAIN CONTAINING PROTEIN"/>
    <property type="match status" value="1"/>
</dbReference>
<dbReference type="SUPFAM" id="SSF81296">
    <property type="entry name" value="E set domains"/>
    <property type="match status" value="2"/>
</dbReference>
<dbReference type="PANTHER" id="PTHR11188:SF135">
    <property type="entry name" value="ARRESTIN DOMAIN CONTAINING 3-LIKE-RELATED"/>
    <property type="match status" value="1"/>
</dbReference>
<evidence type="ECO:0000313" key="4">
    <source>
        <dbReference type="Ensembl" id="ENSGWIP00000055923.1"/>
    </source>
</evidence>
<dbReference type="InterPro" id="IPR050357">
    <property type="entry name" value="Arrestin_domain-protein"/>
</dbReference>
<feature type="domain" description="Arrestin C-terminal-like" evidence="3">
    <location>
        <begin position="168"/>
        <end position="294"/>
    </location>
</feature>
<name>A0A8C5I808_GOUWI</name>
<feature type="region of interest" description="Disordered" evidence="2">
    <location>
        <begin position="323"/>
        <end position="349"/>
    </location>
</feature>
<reference evidence="4" key="3">
    <citation type="submission" date="2025-09" db="UniProtKB">
        <authorList>
            <consortium name="Ensembl"/>
        </authorList>
    </citation>
    <scope>IDENTIFICATION</scope>
</reference>
<reference evidence="4" key="1">
    <citation type="submission" date="2020-06" db="EMBL/GenBank/DDBJ databases">
        <authorList>
            <consortium name="Wellcome Sanger Institute Data Sharing"/>
        </authorList>
    </citation>
    <scope>NUCLEOTIDE SEQUENCE [LARGE SCALE GENOMIC DNA]</scope>
</reference>
<evidence type="ECO:0000256" key="1">
    <source>
        <dbReference type="ARBA" id="ARBA00005298"/>
    </source>
</evidence>
<protein>
    <submittedName>
        <fullName evidence="4">Arrestin domain-containing protein 3-like</fullName>
    </submittedName>
</protein>
<dbReference type="Gene3D" id="2.60.40.640">
    <property type="match status" value="2"/>
</dbReference>
<accession>A0A8C5I808</accession>
<dbReference type="Pfam" id="PF02752">
    <property type="entry name" value="Arrestin_C"/>
    <property type="match status" value="1"/>
</dbReference>
<dbReference type="GO" id="GO:0005737">
    <property type="term" value="C:cytoplasm"/>
    <property type="evidence" value="ECO:0007669"/>
    <property type="project" value="TreeGrafter"/>
</dbReference>
<dbReference type="Pfam" id="PF00339">
    <property type="entry name" value="Arrestin_N"/>
    <property type="match status" value="1"/>
</dbReference>
<keyword evidence="5" id="KW-1185">Reference proteome</keyword>
<dbReference type="GO" id="GO:0007399">
    <property type="term" value="P:nervous system development"/>
    <property type="evidence" value="ECO:0007669"/>
    <property type="project" value="UniProtKB-ARBA"/>
</dbReference>
<comment type="similarity">
    <text evidence="1">Belongs to the arrestin family.</text>
</comment>
<proteinExistence type="inferred from homology"/>
<gene>
    <name evidence="4" type="primary">LOC114470024</name>
</gene>